<keyword evidence="2 3" id="KW-0067">ATP-binding</keyword>
<evidence type="ECO:0000259" key="6">
    <source>
        <dbReference type="PROSITE" id="PS50901"/>
    </source>
</evidence>
<evidence type="ECO:0000256" key="4">
    <source>
        <dbReference type="SAM" id="MobiDB-lite"/>
    </source>
</evidence>
<dbReference type="GO" id="GO:0005524">
    <property type="term" value="F:ATP binding"/>
    <property type="evidence" value="ECO:0007669"/>
    <property type="project" value="UniProtKB-UniRule"/>
</dbReference>
<organism evidence="7 8">
    <name type="scientific">Nocardiopsis sinuspersici</name>
    <dbReference type="NCBI Taxonomy" id="501010"/>
    <lineage>
        <taxon>Bacteria</taxon>
        <taxon>Bacillati</taxon>
        <taxon>Actinomycetota</taxon>
        <taxon>Actinomycetes</taxon>
        <taxon>Streptosporangiales</taxon>
        <taxon>Nocardiopsidaceae</taxon>
        <taxon>Nocardiopsis</taxon>
    </lineage>
</organism>
<keyword evidence="5" id="KW-0472">Membrane</keyword>
<name>A0A7Y9XDC2_9ACTN</name>
<evidence type="ECO:0000256" key="1">
    <source>
        <dbReference type="ARBA" id="ARBA00022741"/>
    </source>
</evidence>
<gene>
    <name evidence="7" type="ORF">HNR06_002386</name>
</gene>
<keyword evidence="5" id="KW-1133">Transmembrane helix</keyword>
<sequence length="749" mass="81226">MMRPDPSSDRHDDENVVAFPTRPALEAAPDPAPPEVEHVESADVEIVDTDDTTPALRVDTQVDAWANESHWLADLAERSRTARPVLPTWMRSKDEAAQVARWVAAYYAHVSAYHATRSPLYLLRLMGRSPRGLARTVGAYTRWVADTESRALIREAAGRELKMDLGEGLVSKVNGDAQRYLMLSMRHDHRVKARLVLTAVVVLPVLVTVGAISVATVGTWWALVGASLAFGLLGRRPDRPLIDRAVLPTHVAKLDSDAVLRALGALGISEVTKALAPKGSGINFTAPITRDGPGWRAEVDLPYGVTAADVVERREKLASGLRRPLGCVWPEGVSDEHPGRLVLWVGDQPMNKAKQAPWPLLTSGHASIFEPLPYGVDQRGRPVSITLMFANLLIGAIPRMGKTFALRVLLLAAALDVTVELRIFELKGTGDLSMLEQVCHDYGQGFTDPVLERALRSMREVRKELVRRADVIASLPRDLCPENKVTPELAANKKLGLQPIVFAVDECQMLFDHKTFGTEASEIAEEMIRLGPALGIILIAATQRPDKDAIPTGVSANVGLRLCFKVMGQVENDMVLGTSSYKNGLRATTFSMSDKGIAYAVGVADDPLICRSAFVDGPDAEKVADRARALRERAGRLTGVAAGEEAAADTPAAADLLEDVAAVWPAGEDKVWSVDLVDRLANLRPETYGPWAEMEDTAKARQLNTGLKPYGIKAGPVGRTVAGKRSTKYGIALDEVTTAIAERDEKRSG</sequence>
<keyword evidence="5" id="KW-0812">Transmembrane</keyword>
<dbReference type="Proteomes" id="UP000584931">
    <property type="component" value="Unassembled WGS sequence"/>
</dbReference>
<dbReference type="PANTHER" id="PTHR22683">
    <property type="entry name" value="SPORULATION PROTEIN RELATED"/>
    <property type="match status" value="1"/>
</dbReference>
<dbReference type="RefSeq" id="WP_179810063.1">
    <property type="nucleotide sequence ID" value="NZ_JACCHL010000001.1"/>
</dbReference>
<feature type="binding site" evidence="3">
    <location>
        <begin position="396"/>
        <end position="403"/>
    </location>
    <ligand>
        <name>ATP</name>
        <dbReference type="ChEBI" id="CHEBI:30616"/>
    </ligand>
</feature>
<proteinExistence type="predicted"/>
<accession>A0A7Y9XDC2</accession>
<dbReference type="InterPro" id="IPR027417">
    <property type="entry name" value="P-loop_NTPase"/>
</dbReference>
<protein>
    <submittedName>
        <fullName evidence="7">S-DNA-T family DNA segregation ATPase FtsK/SpoIIIE</fullName>
    </submittedName>
</protein>
<evidence type="ECO:0000256" key="5">
    <source>
        <dbReference type="SAM" id="Phobius"/>
    </source>
</evidence>
<feature type="domain" description="FtsK" evidence="6">
    <location>
        <begin position="380"/>
        <end position="573"/>
    </location>
</feature>
<dbReference type="Gene3D" id="3.40.50.300">
    <property type="entry name" value="P-loop containing nucleotide triphosphate hydrolases"/>
    <property type="match status" value="1"/>
</dbReference>
<comment type="caution">
    <text evidence="7">The sequence shown here is derived from an EMBL/GenBank/DDBJ whole genome shotgun (WGS) entry which is preliminary data.</text>
</comment>
<dbReference type="PROSITE" id="PS50901">
    <property type="entry name" value="FTSK"/>
    <property type="match status" value="1"/>
</dbReference>
<dbReference type="InterPro" id="IPR002543">
    <property type="entry name" value="FtsK_dom"/>
</dbReference>
<feature type="region of interest" description="Disordered" evidence="4">
    <location>
        <begin position="1"/>
        <end position="35"/>
    </location>
</feature>
<evidence type="ECO:0000313" key="7">
    <source>
        <dbReference type="EMBL" id="NYH52797.1"/>
    </source>
</evidence>
<dbReference type="GO" id="GO:0003677">
    <property type="term" value="F:DNA binding"/>
    <property type="evidence" value="ECO:0007669"/>
    <property type="project" value="InterPro"/>
</dbReference>
<dbReference type="PANTHER" id="PTHR22683:SF47">
    <property type="entry name" value="FTSK DOMAIN-CONTAINING PROTEIN YDCQ"/>
    <property type="match status" value="1"/>
</dbReference>
<dbReference type="EMBL" id="JACCHL010000001">
    <property type="protein sequence ID" value="NYH52797.1"/>
    <property type="molecule type" value="Genomic_DNA"/>
</dbReference>
<feature type="transmembrane region" description="Helical" evidence="5">
    <location>
        <begin position="195"/>
        <end position="212"/>
    </location>
</feature>
<dbReference type="SUPFAM" id="SSF52540">
    <property type="entry name" value="P-loop containing nucleoside triphosphate hydrolases"/>
    <property type="match status" value="1"/>
</dbReference>
<reference evidence="7 8" key="1">
    <citation type="submission" date="2020-07" db="EMBL/GenBank/DDBJ databases">
        <title>Sequencing the genomes of 1000 actinobacteria strains.</title>
        <authorList>
            <person name="Klenk H.-P."/>
        </authorList>
    </citation>
    <scope>NUCLEOTIDE SEQUENCE [LARGE SCALE GENOMIC DNA]</scope>
    <source>
        <strain evidence="7 8">DSM 45278</strain>
    </source>
</reference>
<evidence type="ECO:0000256" key="3">
    <source>
        <dbReference type="PROSITE-ProRule" id="PRU00289"/>
    </source>
</evidence>
<feature type="compositionally biased region" description="Basic and acidic residues" evidence="4">
    <location>
        <begin position="1"/>
        <end position="14"/>
    </location>
</feature>
<dbReference type="AlphaFoldDB" id="A0A7Y9XDC2"/>
<keyword evidence="1 3" id="KW-0547">Nucleotide-binding</keyword>
<evidence type="ECO:0000256" key="2">
    <source>
        <dbReference type="ARBA" id="ARBA00022840"/>
    </source>
</evidence>
<evidence type="ECO:0000313" key="8">
    <source>
        <dbReference type="Proteomes" id="UP000584931"/>
    </source>
</evidence>
<dbReference type="InterPro" id="IPR050206">
    <property type="entry name" value="FtsK/SpoIIIE/SftA"/>
</dbReference>